<sequence>MKYENGSDILPVELLREVQKYASGKLLYIPAGEEKRAWGAASGYREQLQRRNRMIRNMYAHGRTVSELADEYFLSLDSIKKILYSKKQNDYAAYAPTIESAVKYANGGMLEEWMYCYWQLSKDAKVEKENVVANRLYFGIVKLPLRLIQKDELDIGNSNANATEEHEAQPLIIEYHQGKFYCTEQKALLSGLIQRKVNSYPTIIVLREGTDYKRFMNHFGTVLFFVK</sequence>
<dbReference type="NCBIfam" id="NF040785">
    <property type="entry name" value="CD3324_fam"/>
    <property type="match status" value="1"/>
</dbReference>
<dbReference type="EMBL" id="CP097899">
    <property type="protein sequence ID" value="URN96486.1"/>
    <property type="molecule type" value="Genomic_DNA"/>
</dbReference>
<dbReference type="AlphaFoldDB" id="A0A9J6ZK33"/>
<name>A0A9J6ZK33_9BACL</name>
<dbReference type="PANTHER" id="PTHR37812:SF1">
    <property type="entry name" value="MU-LIKE PROPHAGE FLUMU PROTEIN C"/>
    <property type="match status" value="1"/>
</dbReference>
<dbReference type="SUPFAM" id="SSF46689">
    <property type="entry name" value="Homeodomain-like"/>
    <property type="match status" value="1"/>
</dbReference>
<dbReference type="InterPro" id="IPR052411">
    <property type="entry name" value="c-mor_Regulatory_Protein"/>
</dbReference>
<organism evidence="1 2">
    <name type="scientific">Candidatus Pristimantibacillus lignocellulolyticus</name>
    <dbReference type="NCBI Taxonomy" id="2994561"/>
    <lineage>
        <taxon>Bacteria</taxon>
        <taxon>Bacillati</taxon>
        <taxon>Bacillota</taxon>
        <taxon>Bacilli</taxon>
        <taxon>Bacillales</taxon>
        <taxon>Paenibacillaceae</taxon>
        <taxon>Candidatus Pristimantibacillus</taxon>
    </lineage>
</organism>
<dbReference type="PANTHER" id="PTHR37812">
    <property type="entry name" value="MU-LIKE PROPHAGE FLUMU PROTEIN C"/>
    <property type="match status" value="1"/>
</dbReference>
<dbReference type="InterPro" id="IPR009057">
    <property type="entry name" value="Homeodomain-like_sf"/>
</dbReference>
<accession>A0A9J6ZK33</accession>
<dbReference type="InterPro" id="IPR049739">
    <property type="entry name" value="YraL-like"/>
</dbReference>
<evidence type="ECO:0000313" key="1">
    <source>
        <dbReference type="EMBL" id="URN96486.1"/>
    </source>
</evidence>
<protein>
    <submittedName>
        <fullName evidence="1">CD3324 family protein</fullName>
    </submittedName>
</protein>
<proteinExistence type="predicted"/>
<reference evidence="1" key="1">
    <citation type="submission" date="2022-05" db="EMBL/GenBank/DDBJ databases">
        <title>Novel bacterial taxa in a minimal lignocellulolytic consortium and its capacity to transform plastics disclosed by genome-resolved metagenomics.</title>
        <authorList>
            <person name="Rodriguez C.A.D."/>
            <person name="Diaz-Garcia L."/>
            <person name="Herrera K."/>
            <person name="Tarazona N.A."/>
            <person name="Sproer C."/>
            <person name="Overmann J."/>
            <person name="Jimenez D.J."/>
        </authorList>
    </citation>
    <scope>NUCLEOTIDE SEQUENCE</scope>
    <source>
        <strain evidence="1">MAG5</strain>
    </source>
</reference>
<gene>
    <name evidence="1" type="ORF">NAG76_09815</name>
</gene>
<dbReference type="KEGG" id="plig:NAG76_09815"/>
<evidence type="ECO:0000313" key="2">
    <source>
        <dbReference type="Proteomes" id="UP001056756"/>
    </source>
</evidence>
<dbReference type="Proteomes" id="UP001056756">
    <property type="component" value="Chromosome"/>
</dbReference>